<accession>A0A847SK49</accession>
<dbReference type="InterPro" id="IPR027417">
    <property type="entry name" value="P-loop_NTPase"/>
</dbReference>
<gene>
    <name evidence="1" type="ORF">HGH91_26885</name>
</gene>
<dbReference type="EMBL" id="JABAHZ010000009">
    <property type="protein sequence ID" value="NLR82271.1"/>
    <property type="molecule type" value="Genomic_DNA"/>
</dbReference>
<sequence length="486" mass="55122">MLTTDNYFASIKNIDISSLPDALQESHNLIAQATKNGSSWKSYHSSATFREMVDLHFQQLEHYIQGKKKNAAAKTAQRERKPATIIEKISTTNRHTEPGDEPQQVSRIQEELRLMRRFVNLHGKVKTKEQLLTFINTLQKAIVEKRIRKTSQWAEQIVYMQDRLLETYNDMKGSKTIHLKPETLDTFKKLIGIEVMLPSVSFIKRYIEMHQKGGMKERAKVLLSSIDKAINGGKVPGNDPYALELQSVKTNLQNFIADKKLKVLDIEPAALRGLQGVFSGLGCACQSLNGTGDMPTVMNSLDFVKLEFPTIGFTGKWLDFIGNPSPGFTVMVFGLPKFGKSTLCIDFAGYLAEQHGRVLYVAKEERLHRTLQDKIKSMRVSHPRLDVSSILPENLAPYDYIFLDSVNLLGLSVEQLRQLKARYPGKSFVFVFQSTKTGKFRGENSFQHDVDSVVEVPEWGKARQYGRYNQGGEMDIFEADEYRQAA</sequence>
<proteinExistence type="predicted"/>
<dbReference type="SUPFAM" id="SSF52540">
    <property type="entry name" value="P-loop containing nucleoside triphosphate hydrolases"/>
    <property type="match status" value="1"/>
</dbReference>
<evidence type="ECO:0008006" key="3">
    <source>
        <dbReference type="Google" id="ProtNLM"/>
    </source>
</evidence>
<organism evidence="1 2">
    <name type="scientific">Chitinophaga eiseniae</name>
    <dbReference type="NCBI Taxonomy" id="634771"/>
    <lineage>
        <taxon>Bacteria</taxon>
        <taxon>Pseudomonadati</taxon>
        <taxon>Bacteroidota</taxon>
        <taxon>Chitinophagia</taxon>
        <taxon>Chitinophagales</taxon>
        <taxon>Chitinophagaceae</taxon>
        <taxon>Chitinophaga</taxon>
    </lineage>
</organism>
<evidence type="ECO:0000313" key="2">
    <source>
        <dbReference type="Proteomes" id="UP000552864"/>
    </source>
</evidence>
<dbReference type="AlphaFoldDB" id="A0A847SK49"/>
<comment type="caution">
    <text evidence="1">The sequence shown here is derived from an EMBL/GenBank/DDBJ whole genome shotgun (WGS) entry which is preliminary data.</text>
</comment>
<dbReference type="Proteomes" id="UP000552864">
    <property type="component" value="Unassembled WGS sequence"/>
</dbReference>
<keyword evidence="2" id="KW-1185">Reference proteome</keyword>
<name>A0A847SK49_9BACT</name>
<reference evidence="1 2" key="1">
    <citation type="submission" date="2020-04" db="EMBL/GenBank/DDBJ databases">
        <authorList>
            <person name="Yin C."/>
        </authorList>
    </citation>
    <scope>NUCLEOTIDE SEQUENCE [LARGE SCALE GENOMIC DNA]</scope>
    <source>
        <strain evidence="1 2">Ak56</strain>
    </source>
</reference>
<dbReference type="Gene3D" id="3.40.50.300">
    <property type="entry name" value="P-loop containing nucleotide triphosphate hydrolases"/>
    <property type="match status" value="1"/>
</dbReference>
<protein>
    <recommendedName>
        <fullName evidence="3">AAA+ ATPase domain-containing protein</fullName>
    </recommendedName>
</protein>
<dbReference type="RefSeq" id="WP_168742207.1">
    <property type="nucleotide sequence ID" value="NZ_JABAHZ010000009.1"/>
</dbReference>
<evidence type="ECO:0000313" key="1">
    <source>
        <dbReference type="EMBL" id="NLR82271.1"/>
    </source>
</evidence>